<keyword evidence="1" id="KW-0812">Transmembrane</keyword>
<keyword evidence="1" id="KW-0472">Membrane</keyword>
<evidence type="ECO:0000313" key="2">
    <source>
        <dbReference type="EMBL" id="MEM5500262.1"/>
    </source>
</evidence>
<gene>
    <name evidence="2" type="ORF">WNY59_01525</name>
</gene>
<evidence type="ECO:0000256" key="1">
    <source>
        <dbReference type="SAM" id="Phobius"/>
    </source>
</evidence>
<dbReference type="InterPro" id="IPR018037">
    <property type="entry name" value="FixH_proteobacterial"/>
</dbReference>
<organism evidence="2 3">
    <name type="scientific">Ahrensia kielensis</name>
    <dbReference type="NCBI Taxonomy" id="76980"/>
    <lineage>
        <taxon>Bacteria</taxon>
        <taxon>Pseudomonadati</taxon>
        <taxon>Pseudomonadota</taxon>
        <taxon>Alphaproteobacteria</taxon>
        <taxon>Hyphomicrobiales</taxon>
        <taxon>Ahrensiaceae</taxon>
        <taxon>Ahrensia</taxon>
    </lineage>
</organism>
<keyword evidence="3" id="KW-1185">Reference proteome</keyword>
<protein>
    <submittedName>
        <fullName evidence="2">FixH family protein</fullName>
    </submittedName>
</protein>
<proteinExistence type="predicted"/>
<accession>A0ABU9T2B0</accession>
<dbReference type="InterPro" id="IPR008620">
    <property type="entry name" value="FixH"/>
</dbReference>
<reference evidence="2 3" key="1">
    <citation type="submission" date="2024-03" db="EMBL/GenBank/DDBJ databases">
        <title>Community enrichment and isolation of bacterial strains for fucoidan degradation.</title>
        <authorList>
            <person name="Sichert A."/>
        </authorList>
    </citation>
    <scope>NUCLEOTIDE SEQUENCE [LARGE SCALE GENOMIC DNA]</scope>
    <source>
        <strain evidence="2 3">AS62</strain>
    </source>
</reference>
<dbReference type="EMBL" id="JBBMQO010000001">
    <property type="protein sequence ID" value="MEM5500262.1"/>
    <property type="molecule type" value="Genomic_DNA"/>
</dbReference>
<feature type="transmembrane region" description="Helical" evidence="1">
    <location>
        <begin position="16"/>
        <end position="38"/>
    </location>
</feature>
<dbReference type="PIRSF" id="PIRSF011386">
    <property type="entry name" value="FixH"/>
    <property type="match status" value="1"/>
</dbReference>
<keyword evidence="1" id="KW-1133">Transmembrane helix</keyword>
<name>A0ABU9T2B0_9HYPH</name>
<evidence type="ECO:0000313" key="3">
    <source>
        <dbReference type="Proteomes" id="UP001477870"/>
    </source>
</evidence>
<comment type="caution">
    <text evidence="2">The sequence shown here is derived from an EMBL/GenBank/DDBJ whole genome shotgun (WGS) entry which is preliminary data.</text>
</comment>
<dbReference type="Pfam" id="PF05751">
    <property type="entry name" value="FixH"/>
    <property type="match status" value="1"/>
</dbReference>
<sequence length="166" mass="18345">MNTLKNIFAPRVFSGWHMFGVIALFFGTIISVNIVLAFNAAGTWTGLIVKNTYIESQNFNSRVADLSAHKPLGWKIDISYNSGQLKISARDNNDTFIKSAVVSGYLGKPVHEHDDQTIIFSEINGAYVSEVSLSDGLWQIQLQIIDSKGLTFVETKRFTITNGVGN</sequence>
<dbReference type="Proteomes" id="UP001477870">
    <property type="component" value="Unassembled WGS sequence"/>
</dbReference>
<dbReference type="RefSeq" id="WP_342846319.1">
    <property type="nucleotide sequence ID" value="NZ_JBBMQO010000001.1"/>
</dbReference>